<keyword evidence="1" id="KW-0812">Transmembrane</keyword>
<feature type="transmembrane region" description="Helical" evidence="1">
    <location>
        <begin position="132"/>
        <end position="154"/>
    </location>
</feature>
<sequence length="221" mass="25851">MPEFQCPYKMVLWLSQINSFYIIRYGVSDMSQYCQFCISLSRFFALAFDGAYFRYSMRLPYLQVLIPYALRFAIGYLGELCKEQLCDGWMYFYDPFVVYAPYFLTCALDFVIRRKMKKLKHSSPASRAEVLLMTQMIISSLVTFTYTIGFYFVGNVSNLFFNWDVANLLMSVRDFSHAFLFNLVLSLITALFLRKPKEKPLRTRSSITVTTSKVHHPSKGH</sequence>
<protein>
    <submittedName>
        <fullName evidence="3">Uncharacterized protein</fullName>
    </submittedName>
</protein>
<evidence type="ECO:0000313" key="2">
    <source>
        <dbReference type="Proteomes" id="UP000887575"/>
    </source>
</evidence>
<feature type="transmembrane region" description="Helical" evidence="1">
    <location>
        <begin position="90"/>
        <end position="112"/>
    </location>
</feature>
<keyword evidence="2" id="KW-1185">Reference proteome</keyword>
<dbReference type="WBParaSite" id="MBELARI_LOCUS2484">
    <property type="protein sequence ID" value="MBELARI_LOCUS2484"/>
    <property type="gene ID" value="MBELARI_LOCUS2484"/>
</dbReference>
<organism evidence="2 3">
    <name type="scientific">Mesorhabditis belari</name>
    <dbReference type="NCBI Taxonomy" id="2138241"/>
    <lineage>
        <taxon>Eukaryota</taxon>
        <taxon>Metazoa</taxon>
        <taxon>Ecdysozoa</taxon>
        <taxon>Nematoda</taxon>
        <taxon>Chromadorea</taxon>
        <taxon>Rhabditida</taxon>
        <taxon>Rhabditina</taxon>
        <taxon>Rhabditomorpha</taxon>
        <taxon>Rhabditoidea</taxon>
        <taxon>Rhabditidae</taxon>
        <taxon>Mesorhabditinae</taxon>
        <taxon>Mesorhabditis</taxon>
    </lineage>
</organism>
<dbReference type="AlphaFoldDB" id="A0AAF3F6S6"/>
<keyword evidence="1" id="KW-0472">Membrane</keyword>
<reference evidence="3" key="1">
    <citation type="submission" date="2024-02" db="UniProtKB">
        <authorList>
            <consortium name="WormBaseParasite"/>
        </authorList>
    </citation>
    <scope>IDENTIFICATION</scope>
</reference>
<feature type="transmembrane region" description="Helical" evidence="1">
    <location>
        <begin position="174"/>
        <end position="193"/>
    </location>
</feature>
<keyword evidence="1" id="KW-1133">Transmembrane helix</keyword>
<accession>A0AAF3F6S6</accession>
<name>A0AAF3F6S6_9BILA</name>
<dbReference type="Proteomes" id="UP000887575">
    <property type="component" value="Unassembled WGS sequence"/>
</dbReference>
<evidence type="ECO:0000313" key="3">
    <source>
        <dbReference type="WBParaSite" id="MBELARI_LOCUS2484"/>
    </source>
</evidence>
<proteinExistence type="predicted"/>
<feature type="transmembrane region" description="Helical" evidence="1">
    <location>
        <begin position="60"/>
        <end position="78"/>
    </location>
</feature>
<evidence type="ECO:0000256" key="1">
    <source>
        <dbReference type="SAM" id="Phobius"/>
    </source>
</evidence>